<dbReference type="Proteomes" id="UP000542973">
    <property type="component" value="Unassembled WGS sequence"/>
</dbReference>
<evidence type="ECO:0000259" key="7">
    <source>
        <dbReference type="Pfam" id="PF22666"/>
    </source>
</evidence>
<evidence type="ECO:0000256" key="1">
    <source>
        <dbReference type="ARBA" id="ARBA00000829"/>
    </source>
</evidence>
<keyword evidence="5" id="KW-0326">Glycosidase</keyword>
<dbReference type="SUPFAM" id="SSF51445">
    <property type="entry name" value="(Trans)glycosidases"/>
    <property type="match status" value="1"/>
</dbReference>
<reference evidence="8 9" key="1">
    <citation type="submission" date="2020-05" db="EMBL/GenBank/DDBJ databases">
        <title>MicrobeNet Type strains.</title>
        <authorList>
            <person name="Nicholson A.C."/>
        </authorList>
    </citation>
    <scope>NUCLEOTIDE SEQUENCE [LARGE SCALE GENOMIC DNA]</scope>
    <source>
        <strain evidence="8 9">ATCC 700815</strain>
    </source>
</reference>
<protein>
    <recommendedName>
        <fullName evidence="2">beta-mannosidase</fullName>
        <ecNumber evidence="2">3.2.1.25</ecNumber>
    </recommendedName>
</protein>
<gene>
    <name evidence="8" type="ORF">HLB16_05475</name>
</gene>
<dbReference type="EC" id="3.2.1.25" evidence="2"/>
<dbReference type="EMBL" id="JABEMD010000006">
    <property type="protein sequence ID" value="NNH10332.1"/>
    <property type="molecule type" value="Genomic_DNA"/>
</dbReference>
<keyword evidence="4" id="KW-0325">Glycoprotein</keyword>
<dbReference type="PANTHER" id="PTHR43730">
    <property type="entry name" value="BETA-MANNOSIDASE"/>
    <property type="match status" value="1"/>
</dbReference>
<evidence type="ECO:0000313" key="9">
    <source>
        <dbReference type="Proteomes" id="UP000542973"/>
    </source>
</evidence>
<organism evidence="8 9">
    <name type="scientific">Cupriavidus gilardii</name>
    <dbReference type="NCBI Taxonomy" id="82541"/>
    <lineage>
        <taxon>Bacteria</taxon>
        <taxon>Pseudomonadati</taxon>
        <taxon>Pseudomonadota</taxon>
        <taxon>Betaproteobacteria</taxon>
        <taxon>Burkholderiales</taxon>
        <taxon>Burkholderiaceae</taxon>
        <taxon>Cupriavidus</taxon>
    </lineage>
</organism>
<dbReference type="PANTHER" id="PTHR43730:SF1">
    <property type="entry name" value="BETA-MANNOSIDASE"/>
    <property type="match status" value="1"/>
</dbReference>
<comment type="caution">
    <text evidence="8">The sequence shown here is derived from an EMBL/GenBank/DDBJ whole genome shotgun (WGS) entry which is preliminary data.</text>
</comment>
<dbReference type="RefSeq" id="WP_151022649.1">
    <property type="nucleotide sequence ID" value="NZ_BAAAEB010000031.1"/>
</dbReference>
<dbReference type="GO" id="GO:0006516">
    <property type="term" value="P:glycoprotein catabolic process"/>
    <property type="evidence" value="ECO:0007669"/>
    <property type="project" value="TreeGrafter"/>
</dbReference>
<dbReference type="InterPro" id="IPR013783">
    <property type="entry name" value="Ig-like_fold"/>
</dbReference>
<evidence type="ECO:0000256" key="2">
    <source>
        <dbReference type="ARBA" id="ARBA00012754"/>
    </source>
</evidence>
<accession>A0A849B555</accession>
<dbReference type="Gene3D" id="3.20.20.80">
    <property type="entry name" value="Glycosidases"/>
    <property type="match status" value="1"/>
</dbReference>
<dbReference type="InterPro" id="IPR054593">
    <property type="entry name" value="Beta-mannosidase-like_N2"/>
</dbReference>
<dbReference type="InterPro" id="IPR041625">
    <property type="entry name" value="Beta-mannosidase_Ig"/>
</dbReference>
<comment type="catalytic activity">
    <reaction evidence="1">
        <text>Hydrolysis of terminal, non-reducing beta-D-mannose residues in beta-D-mannosides.</text>
        <dbReference type="EC" id="3.2.1.25"/>
    </reaction>
</comment>
<proteinExistence type="predicted"/>
<dbReference type="Pfam" id="PF22666">
    <property type="entry name" value="Glyco_hydro_2_N2"/>
    <property type="match status" value="1"/>
</dbReference>
<dbReference type="SUPFAM" id="SSF49785">
    <property type="entry name" value="Galactose-binding domain-like"/>
    <property type="match status" value="1"/>
</dbReference>
<evidence type="ECO:0000256" key="3">
    <source>
        <dbReference type="ARBA" id="ARBA00022801"/>
    </source>
</evidence>
<name>A0A849B555_9BURK</name>
<feature type="domain" description="Beta-mannosidase-like galactose-binding" evidence="7">
    <location>
        <begin position="20"/>
        <end position="183"/>
    </location>
</feature>
<evidence type="ECO:0000313" key="8">
    <source>
        <dbReference type="EMBL" id="NNH10332.1"/>
    </source>
</evidence>
<sequence>MATAIPLGRPLVRQPVAGPWRMRETDADAIATPLDLPADGDWLPAPVPGTVAQALQAAGRWEAEAPPALHRHDYWYRAPISGEGLHCLRLRGLATICEVWLDGTRMLESRSMFAEHEIALTLSGTHTLSLCFRSLERALRGRRGPVRWKPRLVSMPSLRHVRTTLLGHMPGWCPPVHAVGPWREIDLLPAPSATRALAAARCEIGARLDGDDGVVSVQLRGVPAQIEDALTLQVDGHEAALTCRHDAQHGAIWHGSVSLPRVRKWWPHTHGEPVLYDVTLRAGMQTLHCARVGFRRIDVDDSDGGFVVRVNGVPVFCRGACVASLDLHGHAPDANTCAAWLAQAREANMNMIRVSGVTCYQGEAFHAACDAMGLLVWQDLAFANFDYSNIDGTRPASAAGTDADASLRDDVRREVRQWLAAHGHHPSLAVLCGGSEAEQQAAMLGAPREAWRQPLFDTLIPDGIAAHGVNVPYVRNSPSGGAWPFQPDRGVSHYYGVGAYQRPLDDARRARVRFAAECLAFANVPCERTLRETMAGVAPVHDPRWKRTVPRDAGASWDFEDVRDFYLQSLYAVDPARLRREDPARYLHCSRAVVAELMSEVFAEWRRAGSCCAGGLVWQWQDLVPGAGWGIVDALRRPKSGWHALRQVWQPLQALITDEGLNGIHVHLINESAVAQPMRLQLRCLRDGLTPLLDVTRDFTLAPRSVQCVSGAELAGQFFDFAHAYRFGPRLHDVVHAAWRDGDGNVVSEAFYLPDRSAAALPPPELHAQVERIDGQWWLTISARRFARWVQIDDANLRPASDYFHLAPGTSRRVLLRADDGPGHDDRRAAEGLNRLAGAAIPMGEIRALNAPRPLGYSA</sequence>
<dbReference type="AlphaFoldDB" id="A0A849B555"/>
<evidence type="ECO:0000256" key="4">
    <source>
        <dbReference type="ARBA" id="ARBA00023180"/>
    </source>
</evidence>
<dbReference type="InterPro" id="IPR036156">
    <property type="entry name" value="Beta-gal/glucu_dom_sf"/>
</dbReference>
<dbReference type="Gene3D" id="2.60.120.260">
    <property type="entry name" value="Galactose-binding domain-like"/>
    <property type="match status" value="1"/>
</dbReference>
<dbReference type="GO" id="GO:0004567">
    <property type="term" value="F:beta-mannosidase activity"/>
    <property type="evidence" value="ECO:0007669"/>
    <property type="project" value="UniProtKB-EC"/>
</dbReference>
<dbReference type="SUPFAM" id="SSF49303">
    <property type="entry name" value="beta-Galactosidase/glucuronidase domain"/>
    <property type="match status" value="2"/>
</dbReference>
<dbReference type="Pfam" id="PF17753">
    <property type="entry name" value="Ig_mannosidase"/>
    <property type="match status" value="1"/>
</dbReference>
<evidence type="ECO:0000259" key="6">
    <source>
        <dbReference type="Pfam" id="PF17753"/>
    </source>
</evidence>
<dbReference type="InterPro" id="IPR017853">
    <property type="entry name" value="GH"/>
</dbReference>
<dbReference type="InterPro" id="IPR008979">
    <property type="entry name" value="Galactose-bd-like_sf"/>
</dbReference>
<dbReference type="Gene3D" id="2.60.40.10">
    <property type="entry name" value="Immunoglobulins"/>
    <property type="match status" value="1"/>
</dbReference>
<keyword evidence="3 8" id="KW-0378">Hydrolase</keyword>
<feature type="domain" description="Beta-mannosidase Ig-fold" evidence="6">
    <location>
        <begin position="761"/>
        <end position="819"/>
    </location>
</feature>
<dbReference type="InterPro" id="IPR050887">
    <property type="entry name" value="Beta-mannosidase_GH2"/>
</dbReference>
<evidence type="ECO:0000256" key="5">
    <source>
        <dbReference type="ARBA" id="ARBA00023295"/>
    </source>
</evidence>